<sequence>MKRRTGHTTHDTNALSFRVAAQLRPAYLWLIGARAKASPNADIWDLRRNWSQLRQSLKQQVSTGTYCFAPLQRTGHATGPAYSWSAQDALVLKALTLALADILPTHDSCTHVAGHGGLKRAVRDVATRVHQEPATARYVCRTDVKSFYASIDHFALLDQLAPFVPDKRVMSLLVQYLRRTHEHGGTFYSVTRGISAGCPLSPLIGAFHLYKLDCLVTQKHPRCFYIRYMDDILILAPSRWQLRRAIATMNGVLEELGLEQHPDKTTIGPVARGFDFLGYSYSPAGLGLAEKTIRNHRIKLHRLYEQYLRARKGAPRAQIDAAITSYIARWTSWATGGLHGSIQLDNADSMDT</sequence>
<dbReference type="InterPro" id="IPR051083">
    <property type="entry name" value="GrpII_Intron_Splice-Mob/Def"/>
</dbReference>
<dbReference type="RefSeq" id="WP_015497201.1">
    <property type="nucleotide sequence ID" value="NC_020908.1"/>
</dbReference>
<dbReference type="EMBL" id="CP003742">
    <property type="protein sequence ID" value="AGI74246.1"/>
    <property type="molecule type" value="Genomic_DNA"/>
</dbReference>
<dbReference type="GO" id="GO:0003964">
    <property type="term" value="F:RNA-directed DNA polymerase activity"/>
    <property type="evidence" value="ECO:0007669"/>
    <property type="project" value="UniProtKB-KW"/>
</dbReference>
<dbReference type="InterPro" id="IPR000477">
    <property type="entry name" value="RT_dom"/>
</dbReference>
<dbReference type="STRING" id="391616.OA238_c43520"/>
<dbReference type="AlphaFoldDB" id="M9RUN7"/>
<evidence type="ECO:0000313" key="4">
    <source>
        <dbReference type="Proteomes" id="UP000004688"/>
    </source>
</evidence>
<dbReference type="PROSITE" id="PS50878">
    <property type="entry name" value="RT_POL"/>
    <property type="match status" value="1"/>
</dbReference>
<dbReference type="SUPFAM" id="SSF56672">
    <property type="entry name" value="DNA/RNA polymerases"/>
    <property type="match status" value="1"/>
</dbReference>
<dbReference type="Proteomes" id="UP000004688">
    <property type="component" value="Chromosome"/>
</dbReference>
<dbReference type="eggNOG" id="COG3344">
    <property type="taxonomic scope" value="Bacteria"/>
</dbReference>
<name>M9RUN7_9RHOB</name>
<comment type="similarity">
    <text evidence="1">Belongs to the bacterial reverse transcriptase family.</text>
</comment>
<accession>M9RUN7</accession>
<gene>
    <name evidence="3" type="ORF">OA238_c43520</name>
</gene>
<dbReference type="PANTHER" id="PTHR34047:SF8">
    <property type="entry name" value="PROTEIN YKFC"/>
    <property type="match status" value="1"/>
</dbReference>
<evidence type="ECO:0000313" key="3">
    <source>
        <dbReference type="EMBL" id="AGI74246.1"/>
    </source>
</evidence>
<keyword evidence="4" id="KW-1185">Reference proteome</keyword>
<organism evidence="3 4">
    <name type="scientific">Octadecabacter arcticus 238</name>
    <dbReference type="NCBI Taxonomy" id="391616"/>
    <lineage>
        <taxon>Bacteria</taxon>
        <taxon>Pseudomonadati</taxon>
        <taxon>Pseudomonadota</taxon>
        <taxon>Alphaproteobacteria</taxon>
        <taxon>Rhodobacterales</taxon>
        <taxon>Roseobacteraceae</taxon>
        <taxon>Octadecabacter</taxon>
    </lineage>
</organism>
<reference evidence="3 4" key="1">
    <citation type="journal article" date="2013" name="PLoS ONE">
        <title>Poles Apart: Arctic and Antarctic Octadecabacter strains Share High Genome Plasticity and a New Type of Xanthorhodopsin.</title>
        <authorList>
            <person name="Vollmers J."/>
            <person name="Voget S."/>
            <person name="Dietrich S."/>
            <person name="Gollnow K."/>
            <person name="Smits M."/>
            <person name="Meyer K."/>
            <person name="Brinkhoff T."/>
            <person name="Simon M."/>
            <person name="Daniel R."/>
        </authorList>
    </citation>
    <scope>NUCLEOTIDE SEQUENCE [LARGE SCALE GENOMIC DNA]</scope>
    <source>
        <strain evidence="3 4">238</strain>
    </source>
</reference>
<dbReference type="HOGENOM" id="CLU_075056_0_0_5"/>
<keyword evidence="3" id="KW-0808">Transferase</keyword>
<evidence type="ECO:0000259" key="2">
    <source>
        <dbReference type="PROSITE" id="PS50878"/>
    </source>
</evidence>
<dbReference type="InterPro" id="IPR043502">
    <property type="entry name" value="DNA/RNA_pol_sf"/>
</dbReference>
<dbReference type="InterPro" id="IPR043128">
    <property type="entry name" value="Rev_trsase/Diguanyl_cyclase"/>
</dbReference>
<dbReference type="Gene3D" id="3.30.70.270">
    <property type="match status" value="1"/>
</dbReference>
<proteinExistence type="inferred from homology"/>
<feature type="domain" description="Reverse transcriptase" evidence="2">
    <location>
        <begin position="1"/>
        <end position="281"/>
    </location>
</feature>
<keyword evidence="3" id="KW-0548">Nucleotidyltransferase</keyword>
<keyword evidence="3" id="KW-0695">RNA-directed DNA polymerase</keyword>
<dbReference type="CDD" id="cd01651">
    <property type="entry name" value="RT_G2_intron"/>
    <property type="match status" value="1"/>
</dbReference>
<dbReference type="Pfam" id="PF00078">
    <property type="entry name" value="RVT_1"/>
    <property type="match status" value="1"/>
</dbReference>
<evidence type="ECO:0000256" key="1">
    <source>
        <dbReference type="ARBA" id="ARBA00034120"/>
    </source>
</evidence>
<dbReference type="PANTHER" id="PTHR34047">
    <property type="entry name" value="NUCLEAR INTRON MATURASE 1, MITOCHONDRIAL-RELATED"/>
    <property type="match status" value="1"/>
</dbReference>
<dbReference type="KEGG" id="oar:OA238_c43520"/>
<protein>
    <submittedName>
        <fullName evidence="3">Putative reverse transcriptase</fullName>
    </submittedName>
</protein>